<sequence length="57" mass="6611">MLICWNFYSAYLMLCTGAHCQFHVSVVVLISNFNFLSPQLCKFPKSCQLPYNICQMN</sequence>
<dbReference type="EMBL" id="GBRH01253443">
    <property type="protein sequence ID" value="JAD44452.1"/>
    <property type="molecule type" value="Transcribed_RNA"/>
</dbReference>
<accession>A0A0A9ABM0</accession>
<dbReference type="AlphaFoldDB" id="A0A0A9ABM0"/>
<protein>
    <submittedName>
        <fullName evidence="1">Uncharacterized protein</fullName>
    </submittedName>
</protein>
<reference evidence="1" key="2">
    <citation type="journal article" date="2015" name="Data Brief">
        <title>Shoot transcriptome of the giant reed, Arundo donax.</title>
        <authorList>
            <person name="Barrero R.A."/>
            <person name="Guerrero F.D."/>
            <person name="Moolhuijzen P."/>
            <person name="Goolsby J.A."/>
            <person name="Tidwell J."/>
            <person name="Bellgard S.E."/>
            <person name="Bellgard M.I."/>
        </authorList>
    </citation>
    <scope>NUCLEOTIDE SEQUENCE</scope>
    <source>
        <tissue evidence="1">Shoot tissue taken approximately 20 cm above the soil surface</tissue>
    </source>
</reference>
<organism evidence="1">
    <name type="scientific">Arundo donax</name>
    <name type="common">Giant reed</name>
    <name type="synonym">Donax arundinaceus</name>
    <dbReference type="NCBI Taxonomy" id="35708"/>
    <lineage>
        <taxon>Eukaryota</taxon>
        <taxon>Viridiplantae</taxon>
        <taxon>Streptophyta</taxon>
        <taxon>Embryophyta</taxon>
        <taxon>Tracheophyta</taxon>
        <taxon>Spermatophyta</taxon>
        <taxon>Magnoliopsida</taxon>
        <taxon>Liliopsida</taxon>
        <taxon>Poales</taxon>
        <taxon>Poaceae</taxon>
        <taxon>PACMAD clade</taxon>
        <taxon>Arundinoideae</taxon>
        <taxon>Arundineae</taxon>
        <taxon>Arundo</taxon>
    </lineage>
</organism>
<reference evidence="1" key="1">
    <citation type="submission" date="2014-09" db="EMBL/GenBank/DDBJ databases">
        <authorList>
            <person name="Magalhaes I.L.F."/>
            <person name="Oliveira U."/>
            <person name="Santos F.R."/>
            <person name="Vidigal T.H.D.A."/>
            <person name="Brescovit A.D."/>
            <person name="Santos A.J."/>
        </authorList>
    </citation>
    <scope>NUCLEOTIDE SEQUENCE</scope>
    <source>
        <tissue evidence="1">Shoot tissue taken approximately 20 cm above the soil surface</tissue>
    </source>
</reference>
<evidence type="ECO:0000313" key="1">
    <source>
        <dbReference type="EMBL" id="JAD44452.1"/>
    </source>
</evidence>
<name>A0A0A9ABM0_ARUDO</name>
<proteinExistence type="predicted"/>